<dbReference type="EMBL" id="JAKJXP020000035">
    <property type="protein sequence ID" value="KAK7752758.1"/>
    <property type="molecule type" value="Genomic_DNA"/>
</dbReference>
<comment type="caution">
    <text evidence="4">The sequence shown here is derived from an EMBL/GenBank/DDBJ whole genome shotgun (WGS) entry which is preliminary data.</text>
</comment>
<dbReference type="InterPro" id="IPR040194">
    <property type="entry name" value="Cwf19-like"/>
</dbReference>
<dbReference type="PANTHER" id="PTHR12072:SF4">
    <property type="entry name" value="CWF19-LIKE PROTEIN 1"/>
    <property type="match status" value="1"/>
</dbReference>
<dbReference type="GO" id="GO:0071014">
    <property type="term" value="C:post-mRNA release spliceosomal complex"/>
    <property type="evidence" value="ECO:0007669"/>
    <property type="project" value="TreeGrafter"/>
</dbReference>
<feature type="region of interest" description="Disordered" evidence="1">
    <location>
        <begin position="266"/>
        <end position="306"/>
    </location>
</feature>
<reference evidence="4 5" key="1">
    <citation type="submission" date="2024-02" db="EMBL/GenBank/DDBJ databases">
        <title>De novo assembly and annotation of 12 fungi associated with fruit tree decline syndrome in Ontario, Canada.</title>
        <authorList>
            <person name="Sulman M."/>
            <person name="Ellouze W."/>
            <person name="Ilyukhin E."/>
        </authorList>
    </citation>
    <scope>NUCLEOTIDE SEQUENCE [LARGE SCALE GENOMIC DNA]</scope>
    <source>
        <strain evidence="4 5">M11/M66-122</strain>
    </source>
</reference>
<dbReference type="Pfam" id="PF04676">
    <property type="entry name" value="CwfJ_C_2"/>
    <property type="match status" value="1"/>
</dbReference>
<evidence type="ECO:0000313" key="4">
    <source>
        <dbReference type="EMBL" id="KAK7752758.1"/>
    </source>
</evidence>
<feature type="compositionally biased region" description="Basic and acidic residues" evidence="1">
    <location>
        <begin position="285"/>
        <end position="294"/>
    </location>
</feature>
<feature type="domain" description="Cwf19-like protein C-terminal" evidence="2">
    <location>
        <begin position="458"/>
        <end position="543"/>
    </location>
</feature>
<evidence type="ECO:0000259" key="3">
    <source>
        <dbReference type="Pfam" id="PF04677"/>
    </source>
</evidence>
<dbReference type="GO" id="GO:0061632">
    <property type="term" value="F:RNA lariat debranching enzyme activator activity"/>
    <property type="evidence" value="ECO:0007669"/>
    <property type="project" value="TreeGrafter"/>
</dbReference>
<sequence>MAAKILVLGSLNGNFESAFKKLAALHAKQNFSFAIITGNLFSADQDKDALSRLLSGQVNVPLSTYFTVGTNPLPEQVIELVEKDEDICENLHFLGKRSVTKTSDGVRIVVLGGVLDKTIVGGQSKEQHMPLYTADDAKILRGANSADILLTTTWPSGVWTGSKVPITPENQATIASSEEIAGLCAALKPRYHFSTSLNEFFYEREPFFHPPSNPESDEKAVTRFISLAPFGNSAKQKALYAFNLQVGETTSSVPAGITVSPFLTRSNPRKRAAPTDGDSYGRFANSHDHHGDGHRGRRARRARSPPPGPDRCFFCLSNSNLDTHMICSIGEESYVTTAKGPLPAPDTFSSSGFFFPCHQLIVPLPHEPTIRLMAAAAEKTYREMTRFKEALQAMVATQSKHKLGAVSWEISRQTNVHLHWQFLPVPIELVQKGLVEAGFKVEAENRNYPAFQETELGSGIDEPGDYFRVWLWSDDGDTSIHSKELVMRLDEGFRFDLQFGRKVMAKLLGLEDRVDWKNVIQPVSEETGDVSKFNEVFKPWDFTA</sequence>
<dbReference type="PANTHER" id="PTHR12072">
    <property type="entry name" value="CWF19, CELL CYCLE CONTROL PROTEIN"/>
    <property type="match status" value="1"/>
</dbReference>
<name>A0AAN9URW7_9PEZI</name>
<keyword evidence="5" id="KW-1185">Reference proteome</keyword>
<dbReference type="AlphaFoldDB" id="A0AAN9URW7"/>
<evidence type="ECO:0000256" key="1">
    <source>
        <dbReference type="SAM" id="MobiDB-lite"/>
    </source>
</evidence>
<evidence type="ECO:0008006" key="6">
    <source>
        <dbReference type="Google" id="ProtNLM"/>
    </source>
</evidence>
<dbReference type="GO" id="GO:0000398">
    <property type="term" value="P:mRNA splicing, via spliceosome"/>
    <property type="evidence" value="ECO:0007669"/>
    <property type="project" value="TreeGrafter"/>
</dbReference>
<dbReference type="Pfam" id="PF04677">
    <property type="entry name" value="CwfJ_C_1"/>
    <property type="match status" value="1"/>
</dbReference>
<feature type="domain" description="Cwf19-like C-terminal" evidence="3">
    <location>
        <begin position="309"/>
        <end position="432"/>
    </location>
</feature>
<dbReference type="Proteomes" id="UP001320420">
    <property type="component" value="Unassembled WGS sequence"/>
</dbReference>
<proteinExistence type="predicted"/>
<protein>
    <recommendedName>
        <fullName evidence="6">CWF19-like protein</fullName>
    </recommendedName>
</protein>
<dbReference type="InterPro" id="IPR036265">
    <property type="entry name" value="HIT-like_sf"/>
</dbReference>
<dbReference type="InterPro" id="IPR006768">
    <property type="entry name" value="Cwf19-like_C_dom-1"/>
</dbReference>
<dbReference type="CDD" id="cd07380">
    <property type="entry name" value="MPP_CWF19_N"/>
    <property type="match status" value="1"/>
</dbReference>
<evidence type="ECO:0000259" key="2">
    <source>
        <dbReference type="Pfam" id="PF04676"/>
    </source>
</evidence>
<dbReference type="SUPFAM" id="SSF54197">
    <property type="entry name" value="HIT-like"/>
    <property type="match status" value="1"/>
</dbReference>
<accession>A0AAN9URW7</accession>
<organism evidence="4 5">
    <name type="scientific">Diatrype stigma</name>
    <dbReference type="NCBI Taxonomy" id="117547"/>
    <lineage>
        <taxon>Eukaryota</taxon>
        <taxon>Fungi</taxon>
        <taxon>Dikarya</taxon>
        <taxon>Ascomycota</taxon>
        <taxon>Pezizomycotina</taxon>
        <taxon>Sordariomycetes</taxon>
        <taxon>Xylariomycetidae</taxon>
        <taxon>Xylariales</taxon>
        <taxon>Diatrypaceae</taxon>
        <taxon>Diatrype</taxon>
    </lineage>
</organism>
<dbReference type="InterPro" id="IPR006767">
    <property type="entry name" value="Cwf19-like_C_dom-2"/>
</dbReference>
<gene>
    <name evidence="4" type="ORF">SLS62_005310</name>
</gene>
<evidence type="ECO:0000313" key="5">
    <source>
        <dbReference type="Proteomes" id="UP001320420"/>
    </source>
</evidence>